<proteinExistence type="predicted"/>
<dbReference type="Proteomes" id="UP000487258">
    <property type="component" value="Unassembled WGS sequence"/>
</dbReference>
<dbReference type="EMBL" id="WTMY01000041">
    <property type="protein sequence ID" value="MWL45305.1"/>
    <property type="molecule type" value="Genomic_DNA"/>
</dbReference>
<comment type="caution">
    <text evidence="1">The sequence shown here is derived from an EMBL/GenBank/DDBJ whole genome shotgun (WGS) entry which is preliminary data.</text>
</comment>
<organism evidence="1 2">
    <name type="scientific">Escherichia coli</name>
    <dbReference type="NCBI Taxonomy" id="562"/>
    <lineage>
        <taxon>Bacteria</taxon>
        <taxon>Pseudomonadati</taxon>
        <taxon>Pseudomonadota</taxon>
        <taxon>Gammaproteobacteria</taxon>
        <taxon>Enterobacterales</taxon>
        <taxon>Enterobacteriaceae</taxon>
        <taxon>Escherichia</taxon>
    </lineage>
</organism>
<evidence type="ECO:0000313" key="2">
    <source>
        <dbReference type="Proteomes" id="UP000487258"/>
    </source>
</evidence>
<gene>
    <name evidence="1" type="ORF">GQM04_07170</name>
</gene>
<sequence length="186" mass="21232">MFSHTPMFIQIRDDEGIYSIDREDLIKYSGRAGLIASGVVMRLLTEAFKDLTPHEVPHRDSIRILSAFPGQGVRDGIEFITRAVTQNRFILDMNAGNELAAISPIGGQMYFEVAIGDQAMAYSYSSKVFNQRWQYEVLKNQTGSIDYQTHADYMSYKYGFLGRLLSDENVFAEKKVISTERFKMLM</sequence>
<reference evidence="1 2" key="1">
    <citation type="submission" date="2019-12" db="EMBL/GenBank/DDBJ databases">
        <title>Enteriobacteria Tanzani isolates_10432.</title>
        <authorList>
            <person name="Subbiah M."/>
            <person name="Call D."/>
        </authorList>
    </citation>
    <scope>NUCLEOTIDE SEQUENCE [LARGE SCALE GENOMIC DNA]</scope>
    <source>
        <strain evidence="1 2">10432wF6</strain>
    </source>
</reference>
<dbReference type="RefSeq" id="WP_097332699.1">
    <property type="nucleotide sequence ID" value="NZ_NLVM01000099.1"/>
</dbReference>
<name>A0A6L6ZPL4_ECOLX</name>
<accession>A0A6L6ZPL4</accession>
<protein>
    <submittedName>
        <fullName evidence="1">Uncharacterized protein</fullName>
    </submittedName>
</protein>
<dbReference type="AlphaFoldDB" id="A0A6L6ZPL4"/>
<evidence type="ECO:0000313" key="1">
    <source>
        <dbReference type="EMBL" id="MWL45305.1"/>
    </source>
</evidence>